<feature type="compositionally biased region" description="Polar residues" evidence="1">
    <location>
        <begin position="104"/>
        <end position="114"/>
    </location>
</feature>
<dbReference type="EMBL" id="CP090896">
    <property type="protein sequence ID" value="ULT81482.1"/>
    <property type="molecule type" value="Genomic_DNA"/>
</dbReference>
<evidence type="ECO:0000256" key="1">
    <source>
        <dbReference type="SAM" id="MobiDB-lite"/>
    </source>
</evidence>
<feature type="region of interest" description="Disordered" evidence="1">
    <location>
        <begin position="1"/>
        <end position="150"/>
    </location>
</feature>
<name>A0AAE8ZRA6_CAEBR</name>
<feature type="compositionally biased region" description="Basic and acidic residues" evidence="1">
    <location>
        <begin position="10"/>
        <end position="22"/>
    </location>
</feature>
<organism evidence="2 3">
    <name type="scientific">Caenorhabditis briggsae</name>
    <dbReference type="NCBI Taxonomy" id="6238"/>
    <lineage>
        <taxon>Eukaryota</taxon>
        <taxon>Metazoa</taxon>
        <taxon>Ecdysozoa</taxon>
        <taxon>Nematoda</taxon>
        <taxon>Chromadorea</taxon>
        <taxon>Rhabditida</taxon>
        <taxon>Rhabditina</taxon>
        <taxon>Rhabditomorpha</taxon>
        <taxon>Rhabditoidea</taxon>
        <taxon>Rhabditidae</taxon>
        <taxon>Peloderinae</taxon>
        <taxon>Caenorhabditis</taxon>
    </lineage>
</organism>
<feature type="compositionally biased region" description="Low complexity" evidence="1">
    <location>
        <begin position="35"/>
        <end position="50"/>
    </location>
</feature>
<dbReference type="Proteomes" id="UP000827892">
    <property type="component" value="Chromosome X"/>
</dbReference>
<feature type="compositionally biased region" description="Basic and acidic residues" evidence="1">
    <location>
        <begin position="120"/>
        <end position="148"/>
    </location>
</feature>
<accession>A0AAE8ZRA6</accession>
<gene>
    <name evidence="2" type="ORF">L3Y34_011425</name>
</gene>
<evidence type="ECO:0000313" key="3">
    <source>
        <dbReference type="Proteomes" id="UP000827892"/>
    </source>
</evidence>
<protein>
    <submittedName>
        <fullName evidence="2">Uncharacterized protein</fullName>
    </submittedName>
</protein>
<sequence length="450" mass="50485">MVNPRKYARKSRDEDETHDRIRFLLNTHAPREDSPVPVSNPSSRPSTSNNSRKRRAVSPPSPPRRQQPTVSRPRRSARASAVRANQTMRRVINGNDSDEEEVDNSSTQATTSGLAPNEPIVRDDQAQNNTREKTPEEAIVKEESKEAENTFPERIVKMEPQITRERENVNPEQKNVYRFDQMEAKFENINMDVATHDNSNHQKEQGDEYYDVFAPEFEQPAQEMDEEQEFGYQIAAAVAPVPSQSMAFETAVTPPTQSAVDDAAPTSSQVMVPATVVNLDAPLTLSKAAELPQTQEPVEAAAQQPQQDPELAPVTPTPVVQVVVTPVVRLDRPQRPEYLNAERAALLQLPGRSNDFRNWNADDVFEWLGMLPNQSAAFQVLRKSLLEFDGSGDFLNQLLSGPESVKNASEMLNASILHCHTIRRHVAALENCLLEGEYTKAIEEYNKQNN</sequence>
<proteinExistence type="predicted"/>
<dbReference type="AlphaFoldDB" id="A0AAE8ZRA6"/>
<evidence type="ECO:0000313" key="2">
    <source>
        <dbReference type="EMBL" id="ULT81482.1"/>
    </source>
</evidence>
<feature type="region of interest" description="Disordered" evidence="1">
    <location>
        <begin position="292"/>
        <end position="313"/>
    </location>
</feature>
<reference evidence="2 3" key="1">
    <citation type="submission" date="2022-05" db="EMBL/GenBank/DDBJ databases">
        <title>Chromosome-level reference genomes for two strains of Caenorhabditis briggsae: an improved platform for comparative genomics.</title>
        <authorList>
            <person name="Stevens L."/>
            <person name="Andersen E.C."/>
        </authorList>
    </citation>
    <scope>NUCLEOTIDE SEQUENCE [LARGE SCALE GENOMIC DNA]</scope>
    <source>
        <strain evidence="2">QX1410_ONT</strain>
        <tissue evidence="2">Whole-organism</tissue>
    </source>
</reference>